<dbReference type="SUPFAM" id="SSF49354">
    <property type="entry name" value="PapD-like"/>
    <property type="match status" value="1"/>
</dbReference>
<reference evidence="4" key="1">
    <citation type="submission" date="2022-10" db="EMBL/GenBank/DDBJ databases">
        <title>Genome assembly of Pristionchus species.</title>
        <authorList>
            <person name="Yoshida K."/>
            <person name="Sommer R.J."/>
        </authorList>
    </citation>
    <scope>NUCLEOTIDE SEQUENCE [LARGE SCALE GENOMIC DNA]</scope>
    <source>
        <strain evidence="4">RS5460</strain>
    </source>
</reference>
<dbReference type="EMBL" id="BTRK01000005">
    <property type="protein sequence ID" value="GMR54147.1"/>
    <property type="molecule type" value="Genomic_DNA"/>
</dbReference>
<dbReference type="InterPro" id="IPR008962">
    <property type="entry name" value="PapD-like_sf"/>
</dbReference>
<name>A0AAN5I6C6_9BILA</name>
<evidence type="ECO:0000313" key="3">
    <source>
        <dbReference type="EMBL" id="GMR54147.1"/>
    </source>
</evidence>
<dbReference type="Pfam" id="PF00635">
    <property type="entry name" value="Motile_Sperm"/>
    <property type="match status" value="1"/>
</dbReference>
<evidence type="ECO:0000256" key="1">
    <source>
        <dbReference type="SAM" id="MobiDB-lite"/>
    </source>
</evidence>
<dbReference type="Gene3D" id="2.60.40.10">
    <property type="entry name" value="Immunoglobulins"/>
    <property type="match status" value="1"/>
</dbReference>
<feature type="non-terminal residue" evidence="3">
    <location>
        <position position="1"/>
    </location>
</feature>
<dbReference type="Proteomes" id="UP001328107">
    <property type="component" value="Unassembled WGS sequence"/>
</dbReference>
<dbReference type="InterPro" id="IPR013783">
    <property type="entry name" value="Ig-like_fold"/>
</dbReference>
<gene>
    <name evidence="3" type="ORF">PMAYCL1PPCAC_24342</name>
</gene>
<feature type="domain" description="MSP" evidence="2">
    <location>
        <begin position="15"/>
        <end position="81"/>
    </location>
</feature>
<organism evidence="3 4">
    <name type="scientific">Pristionchus mayeri</name>
    <dbReference type="NCBI Taxonomy" id="1317129"/>
    <lineage>
        <taxon>Eukaryota</taxon>
        <taxon>Metazoa</taxon>
        <taxon>Ecdysozoa</taxon>
        <taxon>Nematoda</taxon>
        <taxon>Chromadorea</taxon>
        <taxon>Rhabditida</taxon>
        <taxon>Rhabditina</taxon>
        <taxon>Diplogasteromorpha</taxon>
        <taxon>Diplogasteroidea</taxon>
        <taxon>Neodiplogasteridae</taxon>
        <taxon>Pristionchus</taxon>
    </lineage>
</organism>
<feature type="region of interest" description="Disordered" evidence="1">
    <location>
        <begin position="84"/>
        <end position="104"/>
    </location>
</feature>
<feature type="compositionally biased region" description="Acidic residues" evidence="1">
    <location>
        <begin position="95"/>
        <end position="104"/>
    </location>
</feature>
<accession>A0AAN5I6C6</accession>
<evidence type="ECO:0000313" key="4">
    <source>
        <dbReference type="Proteomes" id="UP001328107"/>
    </source>
</evidence>
<dbReference type="AlphaFoldDB" id="A0AAN5I6C6"/>
<evidence type="ECO:0000259" key="2">
    <source>
        <dbReference type="Pfam" id="PF00635"/>
    </source>
</evidence>
<proteinExistence type="predicted"/>
<keyword evidence="4" id="KW-1185">Reference proteome</keyword>
<dbReference type="InterPro" id="IPR000535">
    <property type="entry name" value="MSP_dom"/>
</dbReference>
<protein>
    <recommendedName>
        <fullName evidence="2">MSP domain-containing protein</fullName>
    </recommendedName>
</protein>
<sequence length="104" mass="12135">SSLLSAMEYLLESEVQPITLTFIARKERQESYFDVSNKGEMHQIYKIKTNNVKGYKISPSQFSIGVNERKRVFVSFLGLREWKGRGRRRIGSKDSEEEQGEEEK</sequence>
<comment type="caution">
    <text evidence="3">The sequence shown here is derived from an EMBL/GenBank/DDBJ whole genome shotgun (WGS) entry which is preliminary data.</text>
</comment>